<feature type="non-terminal residue" evidence="7">
    <location>
        <position position="1"/>
    </location>
</feature>
<dbReference type="GO" id="GO:0005783">
    <property type="term" value="C:endoplasmic reticulum"/>
    <property type="evidence" value="ECO:0007669"/>
    <property type="project" value="UniProtKB-SubCell"/>
</dbReference>
<evidence type="ECO:0000256" key="4">
    <source>
        <dbReference type="ARBA" id="ARBA00022824"/>
    </source>
</evidence>
<dbReference type="GO" id="GO:0005739">
    <property type="term" value="C:mitochondrion"/>
    <property type="evidence" value="ECO:0007669"/>
    <property type="project" value="UniProtKB-SubCell"/>
</dbReference>
<reference evidence="7 8" key="1">
    <citation type="submission" date="2016-04" db="EMBL/GenBank/DDBJ databases">
        <title>A degradative enzymes factory behind the ericoid mycorrhizal symbiosis.</title>
        <authorList>
            <consortium name="DOE Joint Genome Institute"/>
            <person name="Martino E."/>
            <person name="Morin E."/>
            <person name="Grelet G."/>
            <person name="Kuo A."/>
            <person name="Kohler A."/>
            <person name="Daghino S."/>
            <person name="Barry K."/>
            <person name="Choi C."/>
            <person name="Cichocki N."/>
            <person name="Clum A."/>
            <person name="Copeland A."/>
            <person name="Hainaut M."/>
            <person name="Haridas S."/>
            <person name="Labutti K."/>
            <person name="Lindquist E."/>
            <person name="Lipzen A."/>
            <person name="Khouja H.-R."/>
            <person name="Murat C."/>
            <person name="Ohm R."/>
            <person name="Olson A."/>
            <person name="Spatafora J."/>
            <person name="Veneault-Fourrey C."/>
            <person name="Henrissat B."/>
            <person name="Grigoriev I."/>
            <person name="Martin F."/>
            <person name="Perotto S."/>
        </authorList>
    </citation>
    <scope>NUCLEOTIDE SEQUENCE [LARGE SCALE GENOMIC DNA]</scope>
    <source>
        <strain evidence="7 8">F</strain>
    </source>
</reference>
<keyword evidence="8" id="KW-1185">Reference proteome</keyword>
<evidence type="ECO:0000256" key="6">
    <source>
        <dbReference type="ARBA" id="ARBA00023136"/>
    </source>
</evidence>
<evidence type="ECO:0000256" key="1">
    <source>
        <dbReference type="ARBA" id="ARBA00004173"/>
    </source>
</evidence>
<evidence type="ECO:0000313" key="8">
    <source>
        <dbReference type="Proteomes" id="UP000235786"/>
    </source>
</evidence>
<evidence type="ECO:0000256" key="5">
    <source>
        <dbReference type="ARBA" id="ARBA00023128"/>
    </source>
</evidence>
<evidence type="ECO:0000256" key="3">
    <source>
        <dbReference type="ARBA" id="ARBA00004370"/>
    </source>
</evidence>
<dbReference type="GO" id="GO:0016020">
    <property type="term" value="C:membrane"/>
    <property type="evidence" value="ECO:0007669"/>
    <property type="project" value="UniProtKB-SubCell"/>
</dbReference>
<accession>A0A2J6QZ01</accession>
<keyword evidence="4" id="KW-0256">Endoplasmic reticulum</keyword>
<dbReference type="EMBL" id="KZ613962">
    <property type="protein sequence ID" value="PMD31490.1"/>
    <property type="molecule type" value="Genomic_DNA"/>
</dbReference>
<keyword evidence="5" id="KW-0496">Mitochondrion</keyword>
<dbReference type="InterPro" id="IPR052374">
    <property type="entry name" value="SERAC1"/>
</dbReference>
<evidence type="ECO:0000313" key="7">
    <source>
        <dbReference type="EMBL" id="PMD31490.1"/>
    </source>
</evidence>
<organism evidence="7 8">
    <name type="scientific">Hyaloscypha variabilis (strain UAMH 11265 / GT02V1 / F)</name>
    <name type="common">Meliniomyces variabilis</name>
    <dbReference type="NCBI Taxonomy" id="1149755"/>
    <lineage>
        <taxon>Eukaryota</taxon>
        <taxon>Fungi</taxon>
        <taxon>Dikarya</taxon>
        <taxon>Ascomycota</taxon>
        <taxon>Pezizomycotina</taxon>
        <taxon>Leotiomycetes</taxon>
        <taxon>Helotiales</taxon>
        <taxon>Hyaloscyphaceae</taxon>
        <taxon>Hyaloscypha</taxon>
        <taxon>Hyaloscypha variabilis</taxon>
    </lineage>
</organism>
<dbReference type="PANTHER" id="PTHR48182">
    <property type="entry name" value="PROTEIN SERAC1"/>
    <property type="match status" value="1"/>
</dbReference>
<dbReference type="OrthoDB" id="427518at2759"/>
<comment type="subcellular location">
    <subcellularLocation>
        <location evidence="2">Endoplasmic reticulum</location>
    </subcellularLocation>
    <subcellularLocation>
        <location evidence="3">Membrane</location>
    </subcellularLocation>
    <subcellularLocation>
        <location evidence="1">Mitochondrion</location>
    </subcellularLocation>
</comment>
<dbReference type="PANTHER" id="PTHR48182:SF2">
    <property type="entry name" value="PROTEIN SERAC1"/>
    <property type="match status" value="1"/>
</dbReference>
<name>A0A2J6QZ01_HYAVF</name>
<evidence type="ECO:0008006" key="9">
    <source>
        <dbReference type="Google" id="ProtNLM"/>
    </source>
</evidence>
<dbReference type="Proteomes" id="UP000235786">
    <property type="component" value="Unassembled WGS sequence"/>
</dbReference>
<keyword evidence="6" id="KW-0472">Membrane</keyword>
<gene>
    <name evidence="7" type="ORF">L207DRAFT_441869</name>
</gene>
<protein>
    <recommendedName>
        <fullName evidence="9">DUF676 domain-containing protein</fullName>
    </recommendedName>
</protein>
<proteinExistence type="predicted"/>
<sequence>LVFVHGLRGDPIETWKAGNIVWPRDLLPERLLNVRIMTYGYDADVMKFFSNVSRNSINQYSINILEAL</sequence>
<dbReference type="AlphaFoldDB" id="A0A2J6QZ01"/>
<evidence type="ECO:0000256" key="2">
    <source>
        <dbReference type="ARBA" id="ARBA00004240"/>
    </source>
</evidence>